<comment type="caution">
    <text evidence="2">The sequence shown here is derived from an EMBL/GenBank/DDBJ whole genome shotgun (WGS) entry which is preliminary data.</text>
</comment>
<feature type="signal peptide" evidence="1">
    <location>
        <begin position="1"/>
        <end position="20"/>
    </location>
</feature>
<evidence type="ECO:0000256" key="1">
    <source>
        <dbReference type="SAM" id="SignalP"/>
    </source>
</evidence>
<dbReference type="PROSITE" id="PS51257">
    <property type="entry name" value="PROKAR_LIPOPROTEIN"/>
    <property type="match status" value="1"/>
</dbReference>
<gene>
    <name evidence="2" type="ORF">J41TS4_04530</name>
</gene>
<evidence type="ECO:0000313" key="3">
    <source>
        <dbReference type="Proteomes" id="UP000678895"/>
    </source>
</evidence>
<reference evidence="2" key="1">
    <citation type="submission" date="2021-03" db="EMBL/GenBank/DDBJ databases">
        <title>Antimicrobial resistance genes in bacteria isolated from Japanese honey, and their potential for conferring macrolide and lincosamide resistance in the American foulbrood pathogen Paenibacillus larvae.</title>
        <authorList>
            <person name="Okamoto M."/>
            <person name="Kumagai M."/>
            <person name="Kanamori H."/>
            <person name="Takamatsu D."/>
        </authorList>
    </citation>
    <scope>NUCLEOTIDE SEQUENCE</scope>
    <source>
        <strain evidence="2">J41TS4</strain>
    </source>
</reference>
<organism evidence="2 3">
    <name type="scientific">Paenibacillus apis</name>
    <dbReference type="NCBI Taxonomy" id="1792174"/>
    <lineage>
        <taxon>Bacteria</taxon>
        <taxon>Bacillati</taxon>
        <taxon>Bacillota</taxon>
        <taxon>Bacilli</taxon>
        <taxon>Bacillales</taxon>
        <taxon>Paenibacillaceae</taxon>
        <taxon>Paenibacillus</taxon>
    </lineage>
</organism>
<feature type="chain" id="PRO_5038843908" description="Lipoprotein" evidence="1">
    <location>
        <begin position="21"/>
        <end position="278"/>
    </location>
</feature>
<dbReference type="Proteomes" id="UP000678895">
    <property type="component" value="Unassembled WGS sequence"/>
</dbReference>
<keyword evidence="1" id="KW-0732">Signal</keyword>
<dbReference type="EMBL" id="BORS01000001">
    <property type="protein sequence ID" value="GIO40695.1"/>
    <property type="molecule type" value="Genomic_DNA"/>
</dbReference>
<dbReference type="AlphaFoldDB" id="A0A919Y1G3"/>
<dbReference type="RefSeq" id="WP_301624540.1">
    <property type="nucleotide sequence ID" value="NZ_BORS01000001.1"/>
</dbReference>
<protein>
    <recommendedName>
        <fullName evidence="4">Lipoprotein</fullName>
    </recommendedName>
</protein>
<accession>A0A919Y1G3</accession>
<sequence length="278" mass="31396">MRKSTIGRVACLYMVMFLLASCGWQESKTAEEWFDFTWSGLAGIDTLKFKGQAAVARGQRWSLDEQLGYSGELKDHQKLSMQSTLPSTKAGQDKGQQIEAAGTSQAQIQLAWNGETWKVADSQVSALTAGLSRFNPLEQLESIRRASKTITEEHAAARGTRVLRIQLDPEAAKKVLNKQLVEEMEAVRTGWKRRLQNLSGGQRKEVESELEREWSKGRKHLDNMLAVCQAETVYYLTINRNTGLPERMTSETRLIYTNTRGIQEQEALLTDSKFEYGK</sequence>
<keyword evidence="3" id="KW-1185">Reference proteome</keyword>
<name>A0A919Y1G3_9BACL</name>
<evidence type="ECO:0000313" key="2">
    <source>
        <dbReference type="EMBL" id="GIO40695.1"/>
    </source>
</evidence>
<proteinExistence type="predicted"/>
<evidence type="ECO:0008006" key="4">
    <source>
        <dbReference type="Google" id="ProtNLM"/>
    </source>
</evidence>